<dbReference type="EMBL" id="AM746676">
    <property type="protein sequence ID" value="CAN99005.1"/>
    <property type="molecule type" value="Genomic_DNA"/>
</dbReference>
<dbReference type="InterPro" id="IPR003593">
    <property type="entry name" value="AAA+_ATPase"/>
</dbReference>
<dbReference type="HOGENOM" id="CLU_000604_1_22_7"/>
<gene>
    <name evidence="7" type="ordered locus">sce8833</name>
</gene>
<evidence type="ECO:0000256" key="5">
    <source>
        <dbReference type="SAM" id="MobiDB-lite"/>
    </source>
</evidence>
<dbReference type="AlphaFoldDB" id="A9G5B3"/>
<evidence type="ECO:0000256" key="1">
    <source>
        <dbReference type="ARBA" id="ARBA00022448"/>
    </source>
</evidence>
<dbReference type="InterPro" id="IPR015854">
    <property type="entry name" value="ABC_transpr_LolD-like"/>
</dbReference>
<evidence type="ECO:0000259" key="6">
    <source>
        <dbReference type="PROSITE" id="PS50893"/>
    </source>
</evidence>
<dbReference type="GO" id="GO:0005886">
    <property type="term" value="C:plasma membrane"/>
    <property type="evidence" value="ECO:0007669"/>
    <property type="project" value="TreeGrafter"/>
</dbReference>
<dbReference type="InterPro" id="IPR003439">
    <property type="entry name" value="ABC_transporter-like_ATP-bd"/>
</dbReference>
<dbReference type="eggNOG" id="COG1136">
    <property type="taxonomic scope" value="Bacteria"/>
</dbReference>
<feature type="domain" description="ABC transporter" evidence="6">
    <location>
        <begin position="2"/>
        <end position="238"/>
    </location>
</feature>
<dbReference type="Gene3D" id="3.40.50.300">
    <property type="entry name" value="P-loop containing nucleotide triphosphate hydrolases"/>
    <property type="match status" value="1"/>
</dbReference>
<feature type="region of interest" description="Disordered" evidence="5">
    <location>
        <begin position="219"/>
        <end position="239"/>
    </location>
</feature>
<keyword evidence="1" id="KW-0813">Transport</keyword>
<sequence length="239" mass="25721">MIRMTSVTKVYRRGLFETHALAGFTLHVARGEFLAVMGPSGSGKTTFLNVAGLLDPFDGGEYLLDGEPMQGLSDARASAIRNGKIGFVFQSFQLIADLDVLDNVDVPLRVRGLAARVRRERALRALEGVGLSARLHHRPSELSGGQQQRVAIARALVGEPSLLLADEPTGNLDSRAARQILDLLERIHAGGTTIVMTTHDPELAARARRRVHVLDGKLIDPWAPAPPAPPSEAPPEGLP</sequence>
<evidence type="ECO:0000256" key="4">
    <source>
        <dbReference type="ARBA" id="ARBA00038388"/>
    </source>
</evidence>
<dbReference type="GO" id="GO:0016887">
    <property type="term" value="F:ATP hydrolysis activity"/>
    <property type="evidence" value="ECO:0007669"/>
    <property type="project" value="InterPro"/>
</dbReference>
<dbReference type="PROSITE" id="PS50893">
    <property type="entry name" value="ABC_TRANSPORTER_2"/>
    <property type="match status" value="1"/>
</dbReference>
<evidence type="ECO:0000313" key="8">
    <source>
        <dbReference type="Proteomes" id="UP000002139"/>
    </source>
</evidence>
<evidence type="ECO:0000256" key="2">
    <source>
        <dbReference type="ARBA" id="ARBA00022741"/>
    </source>
</evidence>
<dbReference type="SUPFAM" id="SSF52540">
    <property type="entry name" value="P-loop containing nucleoside triphosphate hydrolases"/>
    <property type="match status" value="1"/>
</dbReference>
<accession>A9G5B3</accession>
<dbReference type="InterPro" id="IPR017911">
    <property type="entry name" value="MacB-like_ATP-bd"/>
</dbReference>
<dbReference type="OrthoDB" id="9783924at2"/>
<keyword evidence="3 7" id="KW-0067">ATP-binding</keyword>
<dbReference type="GO" id="GO:0022857">
    <property type="term" value="F:transmembrane transporter activity"/>
    <property type="evidence" value="ECO:0007669"/>
    <property type="project" value="TreeGrafter"/>
</dbReference>
<keyword evidence="8" id="KW-1185">Reference proteome</keyword>
<feature type="compositionally biased region" description="Pro residues" evidence="5">
    <location>
        <begin position="223"/>
        <end position="239"/>
    </location>
</feature>
<dbReference type="GO" id="GO:0005524">
    <property type="term" value="F:ATP binding"/>
    <property type="evidence" value="ECO:0007669"/>
    <property type="project" value="UniProtKB-KW"/>
</dbReference>
<reference evidence="7 8" key="1">
    <citation type="journal article" date="2007" name="Nat. Biotechnol.">
        <title>Complete genome sequence of the myxobacterium Sorangium cellulosum.</title>
        <authorList>
            <person name="Schneiker S."/>
            <person name="Perlova O."/>
            <person name="Kaiser O."/>
            <person name="Gerth K."/>
            <person name="Alici A."/>
            <person name="Altmeyer M.O."/>
            <person name="Bartels D."/>
            <person name="Bekel T."/>
            <person name="Beyer S."/>
            <person name="Bode E."/>
            <person name="Bode H.B."/>
            <person name="Bolten C.J."/>
            <person name="Choudhuri J.V."/>
            <person name="Doss S."/>
            <person name="Elnakady Y.A."/>
            <person name="Frank B."/>
            <person name="Gaigalat L."/>
            <person name="Goesmann A."/>
            <person name="Groeger C."/>
            <person name="Gross F."/>
            <person name="Jelsbak L."/>
            <person name="Jelsbak L."/>
            <person name="Kalinowski J."/>
            <person name="Kegler C."/>
            <person name="Knauber T."/>
            <person name="Konietzny S."/>
            <person name="Kopp M."/>
            <person name="Krause L."/>
            <person name="Krug D."/>
            <person name="Linke B."/>
            <person name="Mahmud T."/>
            <person name="Martinez-Arias R."/>
            <person name="McHardy A.C."/>
            <person name="Merai M."/>
            <person name="Meyer F."/>
            <person name="Mormann S."/>
            <person name="Munoz-Dorado J."/>
            <person name="Perez J."/>
            <person name="Pradella S."/>
            <person name="Rachid S."/>
            <person name="Raddatz G."/>
            <person name="Rosenau F."/>
            <person name="Rueckert C."/>
            <person name="Sasse F."/>
            <person name="Scharfe M."/>
            <person name="Schuster S.C."/>
            <person name="Suen G."/>
            <person name="Treuner-Lange A."/>
            <person name="Velicer G.J."/>
            <person name="Vorholter F.-J."/>
            <person name="Weissman K.J."/>
            <person name="Welch R.D."/>
            <person name="Wenzel S.C."/>
            <person name="Whitworth D.E."/>
            <person name="Wilhelm S."/>
            <person name="Wittmann C."/>
            <person name="Bloecker H."/>
            <person name="Puehler A."/>
            <person name="Mueller R."/>
        </authorList>
    </citation>
    <scope>NUCLEOTIDE SEQUENCE [LARGE SCALE GENOMIC DNA]</scope>
    <source>
        <strain evidence="8">So ce56</strain>
    </source>
</reference>
<comment type="similarity">
    <text evidence="4">Belongs to the ABC transporter superfamily. Macrolide exporter (TC 3.A.1.122) family.</text>
</comment>
<dbReference type="InterPro" id="IPR017871">
    <property type="entry name" value="ABC_transporter-like_CS"/>
</dbReference>
<dbReference type="STRING" id="448385.sce8833"/>
<dbReference type="GO" id="GO:0098796">
    <property type="term" value="C:membrane protein complex"/>
    <property type="evidence" value="ECO:0007669"/>
    <property type="project" value="UniProtKB-ARBA"/>
</dbReference>
<protein>
    <submittedName>
        <fullName evidence="7">ABC transporter, ATP-binding protein</fullName>
    </submittedName>
</protein>
<dbReference type="SMART" id="SM00382">
    <property type="entry name" value="AAA"/>
    <property type="match status" value="1"/>
</dbReference>
<evidence type="ECO:0000313" key="7">
    <source>
        <dbReference type="EMBL" id="CAN99005.1"/>
    </source>
</evidence>
<organism evidence="7 8">
    <name type="scientific">Sorangium cellulosum (strain So ce56)</name>
    <name type="common">Polyangium cellulosum (strain So ce56)</name>
    <dbReference type="NCBI Taxonomy" id="448385"/>
    <lineage>
        <taxon>Bacteria</taxon>
        <taxon>Pseudomonadati</taxon>
        <taxon>Myxococcota</taxon>
        <taxon>Polyangia</taxon>
        <taxon>Polyangiales</taxon>
        <taxon>Polyangiaceae</taxon>
        <taxon>Sorangium</taxon>
    </lineage>
</organism>
<evidence type="ECO:0000256" key="3">
    <source>
        <dbReference type="ARBA" id="ARBA00022840"/>
    </source>
</evidence>
<dbReference type="RefSeq" id="WP_012241444.1">
    <property type="nucleotide sequence ID" value="NC_010162.1"/>
</dbReference>
<dbReference type="PANTHER" id="PTHR24220">
    <property type="entry name" value="IMPORT ATP-BINDING PROTEIN"/>
    <property type="match status" value="1"/>
</dbReference>
<dbReference type="Pfam" id="PF00005">
    <property type="entry name" value="ABC_tran"/>
    <property type="match status" value="1"/>
</dbReference>
<dbReference type="Proteomes" id="UP000002139">
    <property type="component" value="Chromosome"/>
</dbReference>
<name>A9G5B3_SORC5</name>
<keyword evidence="2" id="KW-0547">Nucleotide-binding</keyword>
<dbReference type="KEGG" id="scl:sce8833"/>
<dbReference type="InterPro" id="IPR027417">
    <property type="entry name" value="P-loop_NTPase"/>
</dbReference>
<dbReference type="CDD" id="cd03255">
    <property type="entry name" value="ABC_MJ0796_LolCDE_FtsE"/>
    <property type="match status" value="1"/>
</dbReference>
<proteinExistence type="inferred from homology"/>
<dbReference type="PROSITE" id="PS00211">
    <property type="entry name" value="ABC_TRANSPORTER_1"/>
    <property type="match status" value="1"/>
</dbReference>
<dbReference type="FunFam" id="3.40.50.300:FF:000032">
    <property type="entry name" value="Export ABC transporter ATP-binding protein"/>
    <property type="match status" value="1"/>
</dbReference>
<dbReference type="PANTHER" id="PTHR24220:SF648">
    <property type="entry name" value="ABC TRANSPORTER ATP-BINDING PROTEIN YTRE"/>
    <property type="match status" value="1"/>
</dbReference>
<dbReference type="BioCyc" id="SCEL448385:SCE_RS45265-MONOMER"/>